<dbReference type="EMBL" id="CP001329">
    <property type="protein sequence ID" value="ACO65416.1"/>
    <property type="molecule type" value="Genomic_DNA"/>
</dbReference>
<feature type="compositionally biased region" description="Pro residues" evidence="1">
    <location>
        <begin position="349"/>
        <end position="361"/>
    </location>
</feature>
<feature type="region of interest" description="Disordered" evidence="1">
    <location>
        <begin position="323"/>
        <end position="361"/>
    </location>
</feature>
<reference evidence="2 3" key="1">
    <citation type="journal article" date="2009" name="Science">
        <title>Green evolution and dynamic adaptations revealed by genomes of the marine picoeukaryotes Micromonas.</title>
        <authorList>
            <person name="Worden A.Z."/>
            <person name="Lee J.H."/>
            <person name="Mock T."/>
            <person name="Rouze P."/>
            <person name="Simmons M.P."/>
            <person name="Aerts A.L."/>
            <person name="Allen A.E."/>
            <person name="Cuvelier M.L."/>
            <person name="Derelle E."/>
            <person name="Everett M.V."/>
            <person name="Foulon E."/>
            <person name="Grimwood J."/>
            <person name="Gundlach H."/>
            <person name="Henrissat B."/>
            <person name="Napoli C."/>
            <person name="McDonald S.M."/>
            <person name="Parker M.S."/>
            <person name="Rombauts S."/>
            <person name="Salamov A."/>
            <person name="Von Dassow P."/>
            <person name="Badger J.H."/>
            <person name="Coutinho P.M."/>
            <person name="Demir E."/>
            <person name="Dubchak I."/>
            <person name="Gentemann C."/>
            <person name="Eikrem W."/>
            <person name="Gready J.E."/>
            <person name="John U."/>
            <person name="Lanier W."/>
            <person name="Lindquist E.A."/>
            <person name="Lucas S."/>
            <person name="Mayer K.F."/>
            <person name="Moreau H."/>
            <person name="Not F."/>
            <person name="Otillar R."/>
            <person name="Panaud O."/>
            <person name="Pangilinan J."/>
            <person name="Paulsen I."/>
            <person name="Piegu B."/>
            <person name="Poliakov A."/>
            <person name="Robbens S."/>
            <person name="Schmutz J."/>
            <person name="Toulza E."/>
            <person name="Wyss T."/>
            <person name="Zelensky A."/>
            <person name="Zhou K."/>
            <person name="Armbrust E.V."/>
            <person name="Bhattacharya D."/>
            <person name="Goodenough U.W."/>
            <person name="Van de Peer Y."/>
            <person name="Grigoriev I.V."/>
        </authorList>
    </citation>
    <scope>NUCLEOTIDE SEQUENCE [LARGE SCALE GENOMIC DNA]</scope>
    <source>
        <strain evidence="3">RCC299 / NOUM17</strain>
    </source>
</reference>
<dbReference type="Proteomes" id="UP000002009">
    <property type="component" value="Chromosome 9"/>
</dbReference>
<feature type="region of interest" description="Disordered" evidence="1">
    <location>
        <begin position="31"/>
        <end position="68"/>
    </location>
</feature>
<keyword evidence="3" id="KW-1185">Reference proteome</keyword>
<name>C1EBI1_MICCC</name>
<dbReference type="InParanoid" id="C1EBI1"/>
<evidence type="ECO:0000313" key="2">
    <source>
        <dbReference type="EMBL" id="ACO65416.1"/>
    </source>
</evidence>
<dbReference type="RefSeq" id="XP_002504158.1">
    <property type="nucleotide sequence ID" value="XM_002504112.1"/>
</dbReference>
<accession>C1EBI1</accession>
<dbReference type="OrthoDB" id="198185at2759"/>
<proteinExistence type="predicted"/>
<dbReference type="KEGG" id="mis:MICPUN_107375"/>
<dbReference type="OMA" id="HLESEIW"/>
<evidence type="ECO:0000256" key="1">
    <source>
        <dbReference type="SAM" id="MobiDB-lite"/>
    </source>
</evidence>
<evidence type="ECO:0000313" key="3">
    <source>
        <dbReference type="Proteomes" id="UP000002009"/>
    </source>
</evidence>
<dbReference type="AlphaFoldDB" id="C1EBI1"/>
<protein>
    <submittedName>
        <fullName evidence="2">Uncharacterized protein</fullName>
    </submittedName>
</protein>
<dbReference type="GeneID" id="8246334"/>
<gene>
    <name evidence="2" type="primary">YAL1</name>
    <name evidence="2" type="ORF">MICPUN_107375</name>
</gene>
<organism evidence="2 3">
    <name type="scientific">Micromonas commoda (strain RCC299 / NOUM17 / CCMP2709)</name>
    <name type="common">Picoplanktonic green alga</name>
    <dbReference type="NCBI Taxonomy" id="296587"/>
    <lineage>
        <taxon>Eukaryota</taxon>
        <taxon>Viridiplantae</taxon>
        <taxon>Chlorophyta</taxon>
        <taxon>Mamiellophyceae</taxon>
        <taxon>Mamiellales</taxon>
        <taxon>Mamiellaceae</taxon>
        <taxon>Micromonas</taxon>
    </lineage>
</organism>
<sequence>MPSHGSSTKILELGCRRGTCVVLRTAQTQGATMAKGAKQDPTTMRRAGRPSVEPRKGPPSMTGFADQSARHRTMARSLAHPNFDPSTKAGAHVLSRVARAVDAMEREQLSSAKLELESSRTFSHLSTQVAQLKRAMSALADAVVGELDEIRADHDAWRLKMERYERVIEEKVAAVDATHADKDAVRRLAREEARSALYELKAEIGNATECVADARAALAETERRNAETGAALARLKDVARASDVKLQDQVDAIKARLAVMMSGGGVDGGVGSGAGGVGNNGGGNNGGIAYASESDLVALRDWAREVATGHDARLRRVEGFGFGFGERGSSRDGTPTSAPPLRGMSPYMSPRPPKAPGYPGY</sequence>